<gene>
    <name evidence="9" type="ORF">FNU76_20335</name>
</gene>
<evidence type="ECO:0000313" key="9">
    <source>
        <dbReference type="EMBL" id="QDQ28517.1"/>
    </source>
</evidence>
<dbReference type="AlphaFoldDB" id="A0A516SK32"/>
<dbReference type="GO" id="GO:0046872">
    <property type="term" value="F:metal ion binding"/>
    <property type="evidence" value="ECO:0007669"/>
    <property type="project" value="UniProtKB-KW"/>
</dbReference>
<dbReference type="InterPro" id="IPR046450">
    <property type="entry name" value="PA_dom_sf"/>
</dbReference>
<evidence type="ECO:0000313" key="10">
    <source>
        <dbReference type="Proteomes" id="UP000317550"/>
    </source>
</evidence>
<keyword evidence="10" id="KW-1185">Reference proteome</keyword>
<dbReference type="OrthoDB" id="345880at2"/>
<reference evidence="10" key="1">
    <citation type="submission" date="2019-07" db="EMBL/GenBank/DDBJ databases">
        <title>Chitinimonas sp. nov., isolated from Ny-Alesund, arctica soil.</title>
        <authorList>
            <person name="Xu Q."/>
            <person name="Peng F."/>
        </authorList>
    </citation>
    <scope>NUCLEOTIDE SEQUENCE [LARGE SCALE GENOMIC DNA]</scope>
    <source>
        <strain evidence="10">R3-44</strain>
    </source>
</reference>
<evidence type="ECO:0000256" key="2">
    <source>
        <dbReference type="ARBA" id="ARBA00022670"/>
    </source>
</evidence>
<dbReference type="PANTHER" id="PTHR12147:SF56">
    <property type="entry name" value="AMINOPEPTIDASE YDR415C-RELATED"/>
    <property type="match status" value="1"/>
</dbReference>
<accession>A0A516SK32</accession>
<name>A0A516SK32_9NEIS</name>
<dbReference type="Gene3D" id="3.50.30.30">
    <property type="match status" value="1"/>
</dbReference>
<feature type="domain" description="Peptidase M28" evidence="8">
    <location>
        <begin position="304"/>
        <end position="521"/>
    </location>
</feature>
<evidence type="ECO:0000256" key="3">
    <source>
        <dbReference type="ARBA" id="ARBA00022723"/>
    </source>
</evidence>
<evidence type="ECO:0000256" key="1">
    <source>
        <dbReference type="ARBA" id="ARBA00022438"/>
    </source>
</evidence>
<dbReference type="SUPFAM" id="SSF52025">
    <property type="entry name" value="PA domain"/>
    <property type="match status" value="1"/>
</dbReference>
<dbReference type="KEGG" id="cari:FNU76_20335"/>
<organism evidence="9 10">
    <name type="scientific">Chitinimonas arctica</name>
    <dbReference type="NCBI Taxonomy" id="2594795"/>
    <lineage>
        <taxon>Bacteria</taxon>
        <taxon>Pseudomonadati</taxon>
        <taxon>Pseudomonadota</taxon>
        <taxon>Betaproteobacteria</taxon>
        <taxon>Neisseriales</taxon>
        <taxon>Chitinibacteraceae</taxon>
        <taxon>Chitinimonas</taxon>
    </lineage>
</organism>
<keyword evidence="2" id="KW-0645">Protease</keyword>
<keyword evidence="5" id="KW-0378">Hydrolase</keyword>
<dbReference type="SUPFAM" id="SSF53187">
    <property type="entry name" value="Zn-dependent exopeptidases"/>
    <property type="match status" value="1"/>
</dbReference>
<dbReference type="PANTHER" id="PTHR12147">
    <property type="entry name" value="METALLOPEPTIDASE M28 FAMILY MEMBER"/>
    <property type="match status" value="1"/>
</dbReference>
<evidence type="ECO:0000256" key="6">
    <source>
        <dbReference type="ARBA" id="ARBA00022833"/>
    </source>
</evidence>
<sequence>MRSSHRLPWQLALACAVLPLIAQALPSAGKISPARLLAHTTVLSSDAFEGRAPGSAGEIATVRYLTDQFKALGLQPGNPDGSYVQKVPLLGISSQPALTFGGCAAGLRLQTPADFVATSSLAREQVAVADSPLVFVGYGIQAPEYGWDDYKGVDVRGKILLMLVGDPPLPDPADPGKLDEHMFRGRAMTYYGRWTYKFEIAAAKGAAGAIIVHETGPAGYGFPVVVSSWYKENFTLRTNDGNSGNVPVQSWLQRESAQALFKACGEDFDELKQAALRRDFKPLELAGSAAFKLDQILRPIDSQNVVARLEGADPHRKRDWLIYSAHWDHLGRQGDQIYHGAADNAAGVASLLEIARAFKQDAKAGRGPARSVLFLATTAEESGLLGARHYVRQPLYPLARTVANINIDGINNFGPTRDITLVGAGQSDLEARLSQAAAKQGRRVVAEARPETGSYFRGDHFEFARVGIPVLNTSSGNDFQGRSAQFAKQKFDEYVANDYHKPSDVIKPDWNLAGGAQDMALLYLLGRGLANGNNWPRFASGSEFRPQQDSLLKAR</sequence>
<dbReference type="InterPro" id="IPR045175">
    <property type="entry name" value="M28_fam"/>
</dbReference>
<protein>
    <submittedName>
        <fullName evidence="9">M28 family peptidase</fullName>
    </submittedName>
</protein>
<keyword evidence="4 7" id="KW-0732">Signal</keyword>
<keyword evidence="6" id="KW-0862">Zinc</keyword>
<dbReference type="InterPro" id="IPR007484">
    <property type="entry name" value="Peptidase_M28"/>
</dbReference>
<dbReference type="GO" id="GO:0008235">
    <property type="term" value="F:metalloexopeptidase activity"/>
    <property type="evidence" value="ECO:0007669"/>
    <property type="project" value="InterPro"/>
</dbReference>
<keyword evidence="3" id="KW-0479">Metal-binding</keyword>
<dbReference type="GO" id="GO:0004177">
    <property type="term" value="F:aminopeptidase activity"/>
    <property type="evidence" value="ECO:0007669"/>
    <property type="project" value="UniProtKB-KW"/>
</dbReference>
<proteinExistence type="predicted"/>
<dbReference type="EMBL" id="CP041730">
    <property type="protein sequence ID" value="QDQ28517.1"/>
    <property type="molecule type" value="Genomic_DNA"/>
</dbReference>
<feature type="signal peptide" evidence="7">
    <location>
        <begin position="1"/>
        <end position="24"/>
    </location>
</feature>
<evidence type="ECO:0000256" key="7">
    <source>
        <dbReference type="SAM" id="SignalP"/>
    </source>
</evidence>
<dbReference type="GO" id="GO:0006508">
    <property type="term" value="P:proteolysis"/>
    <property type="evidence" value="ECO:0007669"/>
    <property type="project" value="UniProtKB-KW"/>
</dbReference>
<keyword evidence="1" id="KW-0031">Aminopeptidase</keyword>
<evidence type="ECO:0000256" key="5">
    <source>
        <dbReference type="ARBA" id="ARBA00022801"/>
    </source>
</evidence>
<dbReference type="Gene3D" id="3.40.630.10">
    <property type="entry name" value="Zn peptidases"/>
    <property type="match status" value="1"/>
</dbReference>
<dbReference type="Proteomes" id="UP000317550">
    <property type="component" value="Chromosome"/>
</dbReference>
<dbReference type="RefSeq" id="WP_144279900.1">
    <property type="nucleotide sequence ID" value="NZ_CP041730.1"/>
</dbReference>
<dbReference type="Pfam" id="PF04389">
    <property type="entry name" value="Peptidase_M28"/>
    <property type="match status" value="1"/>
</dbReference>
<feature type="chain" id="PRO_5021867927" evidence="7">
    <location>
        <begin position="25"/>
        <end position="555"/>
    </location>
</feature>
<evidence type="ECO:0000259" key="8">
    <source>
        <dbReference type="Pfam" id="PF04389"/>
    </source>
</evidence>
<evidence type="ECO:0000256" key="4">
    <source>
        <dbReference type="ARBA" id="ARBA00022729"/>
    </source>
</evidence>